<dbReference type="Proteomes" id="UP001212170">
    <property type="component" value="Unassembled WGS sequence"/>
</dbReference>
<dbReference type="Gene3D" id="2.160.20.120">
    <property type="match status" value="1"/>
</dbReference>
<evidence type="ECO:0000256" key="2">
    <source>
        <dbReference type="SAM" id="SignalP"/>
    </source>
</evidence>
<feature type="chain" id="PRO_5046940894" evidence="2">
    <location>
        <begin position="22"/>
        <end position="244"/>
    </location>
</feature>
<sequence>MKKSIQLLVCGAFLITFIANAQWSSNDKKKGNGNIVTETRTTADYDAIKISGSFDVDLVAGKEGKIIIKGEENLISAIKVEVEGDVLKIYTEKGINIRPSMGKKIQVTIPFEKISEVTLSGSGNVQSKDVIKNDKLLAKLSGSGNFYLAVDSNTLELNLSGSGNVQLKGNADSFTTKLSGSGDIDTTDLQSKIVDVNVSGSGNSKINCKESLTARVSGSGNIKYTGNPEKRDVKVSGSGNISKV</sequence>
<feature type="region of interest" description="Disordered" evidence="1">
    <location>
        <begin position="223"/>
        <end position="244"/>
    </location>
</feature>
<dbReference type="PANTHER" id="PTHR39200">
    <property type="entry name" value="HYPOTHETICAL EXPORTED PROTEIN"/>
    <property type="match status" value="1"/>
</dbReference>
<proteinExistence type="predicted"/>
<reference evidence="4 5" key="1">
    <citation type="journal article" date="2023" name="Chemosphere">
        <title>Whole genome analysis of Flavobacterium aziz-sancarii sp. nov., isolated from Ardley Island (Antarctica), revealed a rich resistome and bioremediation potential.</title>
        <authorList>
            <person name="Otur C."/>
            <person name="Okay S."/>
            <person name="Kurt-Kizildogan A."/>
        </authorList>
    </citation>
    <scope>NUCLEOTIDE SEQUENCE [LARGE SCALE GENOMIC DNA]</scope>
    <source>
        <strain evidence="4 5">AC</strain>
    </source>
</reference>
<keyword evidence="5" id="KW-1185">Reference proteome</keyword>
<dbReference type="EMBL" id="JAMZNK010000005">
    <property type="protein sequence ID" value="MDA6068860.1"/>
    <property type="molecule type" value="Genomic_DNA"/>
</dbReference>
<name>A0ABT4W9Q4_9FLAO</name>
<dbReference type="PANTHER" id="PTHR39200:SF1">
    <property type="entry name" value="AUTO-TRANSPORTER ADHESIN HEAD GIN DOMAIN-CONTAINING PROTEIN-RELATED"/>
    <property type="match status" value="1"/>
</dbReference>
<accession>A0ABT4W9Q4</accession>
<evidence type="ECO:0000313" key="4">
    <source>
        <dbReference type="EMBL" id="MDA6068860.1"/>
    </source>
</evidence>
<dbReference type="InterPro" id="IPR021255">
    <property type="entry name" value="DUF2807"/>
</dbReference>
<dbReference type="Pfam" id="PF10988">
    <property type="entry name" value="DUF2807"/>
    <property type="match status" value="1"/>
</dbReference>
<feature type="signal peptide" evidence="2">
    <location>
        <begin position="1"/>
        <end position="21"/>
    </location>
</feature>
<evidence type="ECO:0000256" key="1">
    <source>
        <dbReference type="SAM" id="MobiDB-lite"/>
    </source>
</evidence>
<evidence type="ECO:0000313" key="5">
    <source>
        <dbReference type="Proteomes" id="UP001212170"/>
    </source>
</evidence>
<evidence type="ECO:0000259" key="3">
    <source>
        <dbReference type="Pfam" id="PF10988"/>
    </source>
</evidence>
<dbReference type="RefSeq" id="WP_271334696.1">
    <property type="nucleotide sequence ID" value="NZ_JAMZNK010000005.1"/>
</dbReference>
<protein>
    <submittedName>
        <fullName evidence="4">DUF2807 domain-containing protein</fullName>
    </submittedName>
</protein>
<feature type="domain" description="Putative auto-transporter adhesin head GIN" evidence="3">
    <location>
        <begin position="44"/>
        <end position="228"/>
    </location>
</feature>
<organism evidence="4 5">
    <name type="scientific">Flavobacterium azizsancarii</name>
    <dbReference type="NCBI Taxonomy" id="2961580"/>
    <lineage>
        <taxon>Bacteria</taxon>
        <taxon>Pseudomonadati</taxon>
        <taxon>Bacteroidota</taxon>
        <taxon>Flavobacteriia</taxon>
        <taxon>Flavobacteriales</taxon>
        <taxon>Flavobacteriaceae</taxon>
        <taxon>Flavobacterium</taxon>
    </lineage>
</organism>
<comment type="caution">
    <text evidence="4">The sequence shown here is derived from an EMBL/GenBank/DDBJ whole genome shotgun (WGS) entry which is preliminary data.</text>
</comment>
<keyword evidence="2" id="KW-0732">Signal</keyword>
<gene>
    <name evidence="4" type="ORF">NJT12_04425</name>
</gene>